<sequence>MNGDSEKQEELAKIVGSVVVHPPEKDNNHHDRLYITPLQKQATKLGHSPAAPKQNLHH</sequence>
<reference evidence="3" key="1">
    <citation type="journal article" date="2017" name="Front. Plant Sci.">
        <title>Climate Clever Clovers: New Paradigm to Reduce the Environmental Footprint of Ruminants by Breeding Low Methanogenic Forages Utilizing Haplotype Variation.</title>
        <authorList>
            <person name="Kaur P."/>
            <person name="Appels R."/>
            <person name="Bayer P.E."/>
            <person name="Keeble-Gagnere G."/>
            <person name="Wang J."/>
            <person name="Hirakawa H."/>
            <person name="Shirasawa K."/>
            <person name="Vercoe P."/>
            <person name="Stefanova K."/>
            <person name="Durmic Z."/>
            <person name="Nichols P."/>
            <person name="Revell C."/>
            <person name="Isobe S.N."/>
            <person name="Edwards D."/>
            <person name="Erskine W."/>
        </authorList>
    </citation>
    <scope>NUCLEOTIDE SEQUENCE [LARGE SCALE GENOMIC DNA]</scope>
    <source>
        <strain evidence="3">cv. Daliak</strain>
    </source>
</reference>
<name>A0A2Z6MH43_TRISU</name>
<gene>
    <name evidence="2" type="ORF">TSUD_149340</name>
</gene>
<dbReference type="Proteomes" id="UP000242715">
    <property type="component" value="Unassembled WGS sequence"/>
</dbReference>
<evidence type="ECO:0000313" key="2">
    <source>
        <dbReference type="EMBL" id="GAU31248.1"/>
    </source>
</evidence>
<evidence type="ECO:0000256" key="1">
    <source>
        <dbReference type="SAM" id="MobiDB-lite"/>
    </source>
</evidence>
<organism evidence="2 3">
    <name type="scientific">Trifolium subterraneum</name>
    <name type="common">Subterranean clover</name>
    <dbReference type="NCBI Taxonomy" id="3900"/>
    <lineage>
        <taxon>Eukaryota</taxon>
        <taxon>Viridiplantae</taxon>
        <taxon>Streptophyta</taxon>
        <taxon>Embryophyta</taxon>
        <taxon>Tracheophyta</taxon>
        <taxon>Spermatophyta</taxon>
        <taxon>Magnoliopsida</taxon>
        <taxon>eudicotyledons</taxon>
        <taxon>Gunneridae</taxon>
        <taxon>Pentapetalae</taxon>
        <taxon>rosids</taxon>
        <taxon>fabids</taxon>
        <taxon>Fabales</taxon>
        <taxon>Fabaceae</taxon>
        <taxon>Papilionoideae</taxon>
        <taxon>50 kb inversion clade</taxon>
        <taxon>NPAAA clade</taxon>
        <taxon>Hologalegina</taxon>
        <taxon>IRL clade</taxon>
        <taxon>Trifolieae</taxon>
        <taxon>Trifolium</taxon>
    </lineage>
</organism>
<protein>
    <submittedName>
        <fullName evidence="2">Uncharacterized protein</fullName>
    </submittedName>
</protein>
<dbReference type="AlphaFoldDB" id="A0A2Z6MH43"/>
<proteinExistence type="predicted"/>
<feature type="region of interest" description="Disordered" evidence="1">
    <location>
        <begin position="39"/>
        <end position="58"/>
    </location>
</feature>
<accession>A0A2Z6MH43</accession>
<dbReference type="EMBL" id="DF973449">
    <property type="protein sequence ID" value="GAU31248.1"/>
    <property type="molecule type" value="Genomic_DNA"/>
</dbReference>
<keyword evidence="3" id="KW-1185">Reference proteome</keyword>
<evidence type="ECO:0000313" key="3">
    <source>
        <dbReference type="Proteomes" id="UP000242715"/>
    </source>
</evidence>